<evidence type="ECO:0000256" key="5">
    <source>
        <dbReference type="ARBA" id="ARBA00023136"/>
    </source>
</evidence>
<dbReference type="InterPro" id="IPR035892">
    <property type="entry name" value="C2_domain_sf"/>
</dbReference>
<evidence type="ECO:0000256" key="3">
    <source>
        <dbReference type="ARBA" id="ARBA00022737"/>
    </source>
</evidence>
<dbReference type="KEGG" id="aaf:AURANDRAFT_14730"/>
<dbReference type="AlphaFoldDB" id="F0Y515"/>
<evidence type="ECO:0000256" key="6">
    <source>
        <dbReference type="SAM" id="MobiDB-lite"/>
    </source>
</evidence>
<comment type="subcellular location">
    <subcellularLocation>
        <location evidence="1">Membrane</location>
        <topology evidence="1">Single-pass membrane protein</topology>
    </subcellularLocation>
</comment>
<keyword evidence="5" id="KW-0472">Membrane</keyword>
<name>F0Y515_AURAN</name>
<dbReference type="PROSITE" id="PS50004">
    <property type="entry name" value="C2"/>
    <property type="match status" value="1"/>
</dbReference>
<accession>F0Y515</accession>
<feature type="region of interest" description="Disordered" evidence="6">
    <location>
        <begin position="182"/>
        <end position="201"/>
    </location>
</feature>
<dbReference type="OMA" id="WNDIIGQ"/>
<evidence type="ECO:0000256" key="1">
    <source>
        <dbReference type="ARBA" id="ARBA00004167"/>
    </source>
</evidence>
<keyword evidence="3" id="KW-0677">Repeat</keyword>
<gene>
    <name evidence="8" type="ORF">AURANDRAFT_14730</name>
</gene>
<dbReference type="PANTHER" id="PTHR12546">
    <property type="entry name" value="FER-1-LIKE"/>
    <property type="match status" value="1"/>
</dbReference>
<dbReference type="Proteomes" id="UP000002729">
    <property type="component" value="Unassembled WGS sequence"/>
</dbReference>
<evidence type="ECO:0000313" key="8">
    <source>
        <dbReference type="EMBL" id="EGB09875.1"/>
    </source>
</evidence>
<keyword evidence="2" id="KW-0812">Transmembrane</keyword>
<dbReference type="InterPro" id="IPR037721">
    <property type="entry name" value="Ferlin"/>
</dbReference>
<dbReference type="InterPro" id="IPR000008">
    <property type="entry name" value="C2_dom"/>
</dbReference>
<dbReference type="SUPFAM" id="SSF49562">
    <property type="entry name" value="C2 domain (Calcium/lipid-binding domain, CaLB)"/>
    <property type="match status" value="1"/>
</dbReference>
<evidence type="ECO:0000313" key="9">
    <source>
        <dbReference type="Proteomes" id="UP000002729"/>
    </source>
</evidence>
<dbReference type="eggNOG" id="KOG1326">
    <property type="taxonomic scope" value="Eukaryota"/>
</dbReference>
<evidence type="ECO:0000256" key="4">
    <source>
        <dbReference type="ARBA" id="ARBA00022989"/>
    </source>
</evidence>
<protein>
    <recommendedName>
        <fullName evidence="7">C2 domain-containing protein</fullName>
    </recommendedName>
</protein>
<dbReference type="GO" id="GO:0007009">
    <property type="term" value="P:plasma membrane organization"/>
    <property type="evidence" value="ECO:0007669"/>
    <property type="project" value="TreeGrafter"/>
</dbReference>
<organism evidence="9">
    <name type="scientific">Aureococcus anophagefferens</name>
    <name type="common">Harmful bloom alga</name>
    <dbReference type="NCBI Taxonomy" id="44056"/>
    <lineage>
        <taxon>Eukaryota</taxon>
        <taxon>Sar</taxon>
        <taxon>Stramenopiles</taxon>
        <taxon>Ochrophyta</taxon>
        <taxon>Pelagophyceae</taxon>
        <taxon>Pelagomonadales</taxon>
        <taxon>Pelagomonadaceae</taxon>
        <taxon>Aureococcus</taxon>
    </lineage>
</organism>
<dbReference type="OrthoDB" id="270970at2759"/>
<keyword evidence="9" id="KW-1185">Reference proteome</keyword>
<dbReference type="Pfam" id="PF00168">
    <property type="entry name" value="C2"/>
    <property type="match status" value="1"/>
</dbReference>
<dbReference type="Gene3D" id="2.60.40.150">
    <property type="entry name" value="C2 domain"/>
    <property type="match status" value="1"/>
</dbReference>
<dbReference type="RefSeq" id="XP_009035904.1">
    <property type="nucleotide sequence ID" value="XM_009037656.1"/>
</dbReference>
<dbReference type="PANTHER" id="PTHR12546:SF33">
    <property type="entry name" value="SPERM VESICLE FUSION PROTEIN FER-1"/>
    <property type="match status" value="1"/>
</dbReference>
<dbReference type="EMBL" id="GL833125">
    <property type="protein sequence ID" value="EGB09875.1"/>
    <property type="molecule type" value="Genomic_DNA"/>
</dbReference>
<reference evidence="8 9" key="1">
    <citation type="journal article" date="2011" name="Proc. Natl. Acad. Sci. U.S.A.">
        <title>Niche of harmful alga Aureococcus anophagefferens revealed through ecogenomics.</title>
        <authorList>
            <person name="Gobler C.J."/>
            <person name="Berry D.L."/>
            <person name="Dyhrman S.T."/>
            <person name="Wilhelm S.W."/>
            <person name="Salamov A."/>
            <person name="Lobanov A.V."/>
            <person name="Zhang Y."/>
            <person name="Collier J.L."/>
            <person name="Wurch L.L."/>
            <person name="Kustka A.B."/>
            <person name="Dill B.D."/>
            <person name="Shah M."/>
            <person name="VerBerkmoes N.C."/>
            <person name="Kuo A."/>
            <person name="Terry A."/>
            <person name="Pangilinan J."/>
            <person name="Lindquist E.A."/>
            <person name="Lucas S."/>
            <person name="Paulsen I.T."/>
            <person name="Hattenrath-Lehmann T.K."/>
            <person name="Talmage S.C."/>
            <person name="Walker E.A."/>
            <person name="Koch F."/>
            <person name="Burson A.M."/>
            <person name="Marcoval M.A."/>
            <person name="Tang Y.Z."/>
            <person name="Lecleir G.R."/>
            <person name="Coyne K.J."/>
            <person name="Berg G.M."/>
            <person name="Bertrand E.M."/>
            <person name="Saito M.A."/>
            <person name="Gladyshev V.N."/>
            <person name="Grigoriev I.V."/>
        </authorList>
    </citation>
    <scope>NUCLEOTIDE SEQUENCE [LARGE SCALE GENOMIC DNA]</scope>
    <source>
        <strain evidence="9">CCMP 1984</strain>
    </source>
</reference>
<dbReference type="GeneID" id="20218425"/>
<feature type="non-terminal residue" evidence="8">
    <location>
        <position position="201"/>
    </location>
</feature>
<feature type="non-terminal residue" evidence="8">
    <location>
        <position position="1"/>
    </location>
</feature>
<evidence type="ECO:0000256" key="2">
    <source>
        <dbReference type="ARBA" id="ARBA00022692"/>
    </source>
</evidence>
<evidence type="ECO:0000259" key="7">
    <source>
        <dbReference type="PROSITE" id="PS50004"/>
    </source>
</evidence>
<proteinExistence type="predicted"/>
<dbReference type="InParanoid" id="F0Y515"/>
<keyword evidence="4" id="KW-1133">Transmembrane helix</keyword>
<dbReference type="GO" id="GO:0016020">
    <property type="term" value="C:membrane"/>
    <property type="evidence" value="ECO:0007669"/>
    <property type="project" value="UniProtKB-SubCell"/>
</dbReference>
<sequence>PIEIRSLHKEGSHTAQGQVHMWLEIRPEREALREPRTVLEAPEKREFEVRVICWKTKDVPYESGDYYAEFQIGDSKKQCTDIHWRCRSGRASWNWRLKFPVELPLASPELGRLNVQLWDKDIIKWNDIIGQSQLDLYRWLLKAYRENRAWLKMTYKDQKRHRVYHRGAIAISVEILPKEDAENRPAGHGIAEPNQNPTLPP</sequence>
<feature type="domain" description="C2" evidence="7">
    <location>
        <begin position="28"/>
        <end position="151"/>
    </location>
</feature>